<dbReference type="EMBL" id="JAENHO010000003">
    <property type="protein sequence ID" value="MBL7255250.1"/>
    <property type="molecule type" value="Genomic_DNA"/>
</dbReference>
<evidence type="ECO:0000259" key="2">
    <source>
        <dbReference type="Pfam" id="PF03372"/>
    </source>
</evidence>
<keyword evidence="1" id="KW-0812">Transmembrane</keyword>
<keyword evidence="3" id="KW-0540">Nuclease</keyword>
<proteinExistence type="predicted"/>
<feature type="transmembrane region" description="Helical" evidence="1">
    <location>
        <begin position="80"/>
        <end position="100"/>
    </location>
</feature>
<keyword evidence="4" id="KW-1185">Reference proteome</keyword>
<dbReference type="InterPro" id="IPR036691">
    <property type="entry name" value="Endo/exonu/phosph_ase_sf"/>
</dbReference>
<evidence type="ECO:0000256" key="1">
    <source>
        <dbReference type="SAM" id="Phobius"/>
    </source>
</evidence>
<evidence type="ECO:0000313" key="4">
    <source>
        <dbReference type="Proteomes" id="UP000598996"/>
    </source>
</evidence>
<dbReference type="SUPFAM" id="SSF56219">
    <property type="entry name" value="DNase I-like"/>
    <property type="match status" value="1"/>
</dbReference>
<keyword evidence="1" id="KW-1133">Transmembrane helix</keyword>
<dbReference type="Pfam" id="PF03372">
    <property type="entry name" value="Exo_endo_phos"/>
    <property type="match status" value="1"/>
</dbReference>
<feature type="transmembrane region" description="Helical" evidence="1">
    <location>
        <begin position="53"/>
        <end position="73"/>
    </location>
</feature>
<keyword evidence="1" id="KW-0472">Membrane</keyword>
<organism evidence="3 4">
    <name type="scientific">Paractinoplanes lichenicola</name>
    <dbReference type="NCBI Taxonomy" id="2802976"/>
    <lineage>
        <taxon>Bacteria</taxon>
        <taxon>Bacillati</taxon>
        <taxon>Actinomycetota</taxon>
        <taxon>Actinomycetes</taxon>
        <taxon>Micromonosporales</taxon>
        <taxon>Micromonosporaceae</taxon>
        <taxon>Paractinoplanes</taxon>
    </lineage>
</organism>
<reference evidence="3 4" key="1">
    <citation type="submission" date="2021-01" db="EMBL/GenBank/DDBJ databases">
        <title>Actinoplanes sp. nov. LDG1-01 isolated from lichen.</title>
        <authorList>
            <person name="Saeng-In P."/>
            <person name="Phongsopitanun W."/>
            <person name="Kanchanasin P."/>
            <person name="Yuki M."/>
            <person name="Kudo T."/>
            <person name="Ohkuma M."/>
            <person name="Tanasupawat S."/>
        </authorList>
    </citation>
    <scope>NUCLEOTIDE SEQUENCE [LARGE SCALE GENOMIC DNA]</scope>
    <source>
        <strain evidence="3 4">LDG1-01</strain>
    </source>
</reference>
<evidence type="ECO:0000313" key="3">
    <source>
        <dbReference type="EMBL" id="MBL7255250.1"/>
    </source>
</evidence>
<keyword evidence="3" id="KW-0378">Hydrolase</keyword>
<dbReference type="Proteomes" id="UP000598996">
    <property type="component" value="Unassembled WGS sequence"/>
</dbReference>
<keyword evidence="3" id="KW-0255">Endonuclease</keyword>
<name>A0ABS1VKK0_9ACTN</name>
<dbReference type="GO" id="GO:0004519">
    <property type="term" value="F:endonuclease activity"/>
    <property type="evidence" value="ECO:0007669"/>
    <property type="project" value="UniProtKB-KW"/>
</dbReference>
<comment type="caution">
    <text evidence="3">The sequence shown here is derived from an EMBL/GenBank/DDBJ whole genome shotgun (WGS) entry which is preliminary data.</text>
</comment>
<dbReference type="InterPro" id="IPR005135">
    <property type="entry name" value="Endo/exonuclease/phosphatase"/>
</dbReference>
<sequence>MTITSAPSAGREAGHPRRRRKAALTVLFWLFILPFLAWAVIRLGGWERGPVVQLFAFTPYVAAAAWVPAILALATRRWTVAAVAVIVAIALASAVLPRMIPSRDKGPQQGVPLTVMTSNMLFGKADATAIVKLVTEHDVAVLAVQEFTPEGRQALADAGLGALLPYSSLADEPRADGSGLYSRYPISSPGADKNGGGFMQAYATVQVPSAGPVLVESAHPLAPYAGSVLAQWRKDLLAEPRADQSATPVILLGDFNATLDHAPLRELIAGGYRDAADATGKGLIGTWGPYDGNPIPPVTIDHVLVDERIGVRETSVHGIPRSDHRAIIAKLTVPAS</sequence>
<gene>
    <name evidence="3" type="ORF">JKJ07_13085</name>
</gene>
<protein>
    <submittedName>
        <fullName evidence="3">Endonuclease/exonuclease/phosphatase family protein</fullName>
    </submittedName>
</protein>
<accession>A0ABS1VKK0</accession>
<feature type="transmembrane region" description="Helical" evidence="1">
    <location>
        <begin position="21"/>
        <end position="41"/>
    </location>
</feature>
<feature type="domain" description="Endonuclease/exonuclease/phosphatase" evidence="2">
    <location>
        <begin position="116"/>
        <end position="324"/>
    </location>
</feature>
<dbReference type="Gene3D" id="3.60.10.10">
    <property type="entry name" value="Endonuclease/exonuclease/phosphatase"/>
    <property type="match status" value="1"/>
</dbReference>